<protein>
    <submittedName>
        <fullName evidence="2">Uncharacterized protein</fullName>
    </submittedName>
</protein>
<dbReference type="AlphaFoldDB" id="A0A4Z2IWQ1"/>
<dbReference type="EMBL" id="SRLO01000039">
    <property type="protein sequence ID" value="TNN82385.1"/>
    <property type="molecule type" value="Genomic_DNA"/>
</dbReference>
<name>A0A4Z2IWQ1_9TELE</name>
<feature type="region of interest" description="Disordered" evidence="1">
    <location>
        <begin position="1"/>
        <end position="28"/>
    </location>
</feature>
<reference evidence="2 3" key="1">
    <citation type="submission" date="2019-03" db="EMBL/GenBank/DDBJ databases">
        <title>First draft genome of Liparis tanakae, snailfish: a comprehensive survey of snailfish specific genes.</title>
        <authorList>
            <person name="Kim W."/>
            <person name="Song I."/>
            <person name="Jeong J.-H."/>
            <person name="Kim D."/>
            <person name="Kim S."/>
            <person name="Ryu S."/>
            <person name="Song J.Y."/>
            <person name="Lee S.K."/>
        </authorList>
    </citation>
    <scope>NUCLEOTIDE SEQUENCE [LARGE SCALE GENOMIC DNA]</scope>
    <source>
        <tissue evidence="2">Muscle</tissue>
    </source>
</reference>
<gene>
    <name evidence="2" type="ORF">EYF80_007220</name>
</gene>
<comment type="caution">
    <text evidence="2">The sequence shown here is derived from an EMBL/GenBank/DDBJ whole genome shotgun (WGS) entry which is preliminary data.</text>
</comment>
<proteinExistence type="predicted"/>
<evidence type="ECO:0000256" key="1">
    <source>
        <dbReference type="SAM" id="MobiDB-lite"/>
    </source>
</evidence>
<accession>A0A4Z2IWQ1</accession>
<keyword evidence="3" id="KW-1185">Reference proteome</keyword>
<evidence type="ECO:0000313" key="3">
    <source>
        <dbReference type="Proteomes" id="UP000314294"/>
    </source>
</evidence>
<dbReference type="Proteomes" id="UP000314294">
    <property type="component" value="Unassembled WGS sequence"/>
</dbReference>
<evidence type="ECO:0000313" key="2">
    <source>
        <dbReference type="EMBL" id="TNN82385.1"/>
    </source>
</evidence>
<organism evidence="2 3">
    <name type="scientific">Liparis tanakae</name>
    <name type="common">Tanaka's snailfish</name>
    <dbReference type="NCBI Taxonomy" id="230148"/>
    <lineage>
        <taxon>Eukaryota</taxon>
        <taxon>Metazoa</taxon>
        <taxon>Chordata</taxon>
        <taxon>Craniata</taxon>
        <taxon>Vertebrata</taxon>
        <taxon>Euteleostomi</taxon>
        <taxon>Actinopterygii</taxon>
        <taxon>Neopterygii</taxon>
        <taxon>Teleostei</taxon>
        <taxon>Neoteleostei</taxon>
        <taxon>Acanthomorphata</taxon>
        <taxon>Eupercaria</taxon>
        <taxon>Perciformes</taxon>
        <taxon>Cottioidei</taxon>
        <taxon>Cottales</taxon>
        <taxon>Liparidae</taxon>
        <taxon>Liparis</taxon>
    </lineage>
</organism>
<feature type="compositionally biased region" description="Basic and acidic residues" evidence="1">
    <location>
        <begin position="9"/>
        <end position="26"/>
    </location>
</feature>
<sequence>MGGRRKEGKRGLDRGDNERGSTRENIGRYLALSRRKMAPLVCHQRQKCADSLTAEAALAC</sequence>